<protein>
    <recommendedName>
        <fullName evidence="5">Addiction module toxin RelE</fullName>
    </recommendedName>
</protein>
<dbReference type="NCBIfam" id="TIGR02385">
    <property type="entry name" value="RelE_StbE"/>
    <property type="match status" value="1"/>
</dbReference>
<proteinExistence type="predicted"/>
<dbReference type="Gene3D" id="3.30.2310.20">
    <property type="entry name" value="RelE-like"/>
    <property type="match status" value="1"/>
</dbReference>
<sequence>MNGTLRKISMSKQFKRDIKKYHLELVSEEWVEVFRNLIKGLSLPVKYRNHKLKNDWQDCYECHIKPDILLIYSITEENILQLIRLGSHSDLF</sequence>
<dbReference type="InterPro" id="IPR004386">
    <property type="entry name" value="Toxin_YafQ-like"/>
</dbReference>
<dbReference type="OrthoDB" id="7030467at2"/>
<dbReference type="InterPro" id="IPR007712">
    <property type="entry name" value="RelE/ParE_toxin"/>
</dbReference>
<dbReference type="Pfam" id="PF15738">
    <property type="entry name" value="YafQ_toxin"/>
    <property type="match status" value="1"/>
</dbReference>
<comment type="caution">
    <text evidence="3">The sequence shown here is derived from an EMBL/GenBank/DDBJ whole genome shotgun (WGS) entry which is preliminary data.</text>
</comment>
<name>A0A1B6VZ88_9NEIS</name>
<dbReference type="AlphaFoldDB" id="A0A1B6VZ88"/>
<feature type="active site" description="Proton donor" evidence="2">
    <location>
        <position position="88"/>
    </location>
</feature>
<dbReference type="STRING" id="1795832.A7Q00_05050"/>
<dbReference type="InterPro" id="IPR035093">
    <property type="entry name" value="RelE/ParE_toxin_dom_sf"/>
</dbReference>
<reference evidence="4" key="1">
    <citation type="submission" date="2016-05" db="EMBL/GenBank/DDBJ databases">
        <title>Draft genome of Corynebacterium afermentans subsp. afermentans LCDC 88199T.</title>
        <authorList>
            <person name="Bernier A.-M."/>
            <person name="Bernard K."/>
        </authorList>
    </citation>
    <scope>NUCLEOTIDE SEQUENCE [LARGE SCALE GENOMIC DNA]</scope>
    <source>
        <strain evidence="4">NML130454</strain>
    </source>
</reference>
<evidence type="ECO:0000313" key="3">
    <source>
        <dbReference type="EMBL" id="OAM43536.1"/>
    </source>
</evidence>
<dbReference type="PANTHER" id="PTHR40588">
    <property type="entry name" value="MRNA INTERFERASE TOXIN YAFQ"/>
    <property type="match status" value="1"/>
</dbReference>
<dbReference type="Proteomes" id="UP000077726">
    <property type="component" value="Unassembled WGS sequence"/>
</dbReference>
<evidence type="ECO:0000313" key="4">
    <source>
        <dbReference type="Proteomes" id="UP000077726"/>
    </source>
</evidence>
<dbReference type="PANTHER" id="PTHR40588:SF1">
    <property type="entry name" value="MRNA INTERFERASE TOXIN YAFQ"/>
    <property type="match status" value="1"/>
</dbReference>
<keyword evidence="4" id="KW-1185">Reference proteome</keyword>
<dbReference type="GO" id="GO:0006415">
    <property type="term" value="P:translational termination"/>
    <property type="evidence" value="ECO:0007669"/>
    <property type="project" value="TreeGrafter"/>
</dbReference>
<accession>A0A1B6VZ88</accession>
<gene>
    <name evidence="3" type="ORF">A7Q00_05050</name>
</gene>
<dbReference type="GO" id="GO:0004521">
    <property type="term" value="F:RNA endonuclease activity"/>
    <property type="evidence" value="ECO:0007669"/>
    <property type="project" value="TreeGrafter"/>
</dbReference>
<dbReference type="SUPFAM" id="SSF143011">
    <property type="entry name" value="RelE-like"/>
    <property type="match status" value="1"/>
</dbReference>
<dbReference type="GO" id="GO:0006402">
    <property type="term" value="P:mRNA catabolic process"/>
    <property type="evidence" value="ECO:0007669"/>
    <property type="project" value="TreeGrafter"/>
</dbReference>
<keyword evidence="1" id="KW-1277">Toxin-antitoxin system</keyword>
<organism evidence="3 4">
    <name type="scientific">Eikenella halliae</name>
    <dbReference type="NCBI Taxonomy" id="1795832"/>
    <lineage>
        <taxon>Bacteria</taxon>
        <taxon>Pseudomonadati</taxon>
        <taxon>Pseudomonadota</taxon>
        <taxon>Betaproteobacteria</taxon>
        <taxon>Neisseriales</taxon>
        <taxon>Neisseriaceae</taxon>
        <taxon>Eikenella</taxon>
    </lineage>
</organism>
<dbReference type="EMBL" id="LXSQ01000013">
    <property type="protein sequence ID" value="OAM43536.1"/>
    <property type="molecule type" value="Genomic_DNA"/>
</dbReference>
<evidence type="ECO:0008006" key="5">
    <source>
        <dbReference type="Google" id="ProtNLM"/>
    </source>
</evidence>
<evidence type="ECO:0000256" key="2">
    <source>
        <dbReference type="PIRSR" id="PIRSR006156-1"/>
    </source>
</evidence>
<dbReference type="PIRSF" id="PIRSF006156">
    <property type="entry name" value="YafQ"/>
    <property type="match status" value="1"/>
</dbReference>
<evidence type="ECO:0000256" key="1">
    <source>
        <dbReference type="ARBA" id="ARBA00022649"/>
    </source>
</evidence>